<evidence type="ECO:0000313" key="2">
    <source>
        <dbReference type="Proteomes" id="UP000702425"/>
    </source>
</evidence>
<name>A0ABX2D3H8_9CYAN</name>
<dbReference type="EMBL" id="SRRZ01000077">
    <property type="protein sequence ID" value="NQE36215.1"/>
    <property type="molecule type" value="Genomic_DNA"/>
</dbReference>
<accession>A0ABX2D3H8</accession>
<comment type="caution">
    <text evidence="1">The sequence shown here is derived from an EMBL/GenBank/DDBJ whole genome shotgun (WGS) entry which is preliminary data.</text>
</comment>
<organism evidence="1 2">
    <name type="scientific">Microcoleus asticus IPMA8</name>
    <dbReference type="NCBI Taxonomy" id="2563858"/>
    <lineage>
        <taxon>Bacteria</taxon>
        <taxon>Bacillati</taxon>
        <taxon>Cyanobacteriota</taxon>
        <taxon>Cyanophyceae</taxon>
        <taxon>Oscillatoriophycideae</taxon>
        <taxon>Oscillatoriales</taxon>
        <taxon>Microcoleaceae</taxon>
        <taxon>Microcoleus</taxon>
        <taxon>Microcoleus asticus</taxon>
    </lineage>
</organism>
<dbReference type="Proteomes" id="UP000702425">
    <property type="component" value="Unassembled WGS sequence"/>
</dbReference>
<reference evidence="1 2" key="1">
    <citation type="journal article" date="2020" name="Sci. Rep.">
        <title>A novel cyanobacterial geosmin producer, revising GeoA distribution and dispersion patterns in Bacteria.</title>
        <authorList>
            <person name="Churro C."/>
            <person name="Semedo-Aguiar A.P."/>
            <person name="Silva A.D."/>
            <person name="Pereira-Leal J.B."/>
            <person name="Leite R.B."/>
        </authorList>
    </citation>
    <scope>NUCLEOTIDE SEQUENCE [LARGE SCALE GENOMIC DNA]</scope>
    <source>
        <strain evidence="1 2">IPMA8</strain>
    </source>
</reference>
<evidence type="ECO:0000313" key="1">
    <source>
        <dbReference type="EMBL" id="NQE36215.1"/>
    </source>
</evidence>
<sequence length="48" mass="5458">MTISLTEAESRELWLEAKQNSLQILSLEPLEMICEMPPQLGIDKIAMI</sequence>
<dbReference type="RefSeq" id="WP_216670600.1">
    <property type="nucleotide sequence ID" value="NZ_SRRZ01000077.1"/>
</dbReference>
<keyword evidence="2" id="KW-1185">Reference proteome</keyword>
<protein>
    <submittedName>
        <fullName evidence="1">Uncharacterized protein</fullName>
    </submittedName>
</protein>
<gene>
    <name evidence="1" type="ORF">E5S67_03978</name>
</gene>
<proteinExistence type="predicted"/>